<reference evidence="8 9" key="1">
    <citation type="submission" date="2017-07" db="EMBL/GenBank/DDBJ databases">
        <title>The new phylogeny of genus Mycobacterium.</title>
        <authorList>
            <person name="Tortoli E."/>
            <person name="Trovato A."/>
            <person name="Cirillo D.M."/>
        </authorList>
    </citation>
    <scope>NUCLEOTIDE SEQUENCE [LARGE SCALE GENOMIC DNA]</scope>
    <source>
        <strain evidence="8 9">ATCC 33027</strain>
    </source>
</reference>
<comment type="caution">
    <text evidence="8">The sequence shown here is derived from an EMBL/GenBank/DDBJ whole genome shotgun (WGS) entry which is preliminary data.</text>
</comment>
<dbReference type="Pfam" id="PF08240">
    <property type="entry name" value="ADH_N"/>
    <property type="match status" value="1"/>
</dbReference>
<keyword evidence="3 6" id="KW-0862">Zinc</keyword>
<comment type="cofactor">
    <cofactor evidence="6">
        <name>Zn(2+)</name>
        <dbReference type="ChEBI" id="CHEBI:29105"/>
    </cofactor>
</comment>
<dbReference type="GO" id="GO:0051903">
    <property type="term" value="F:S-(hydroxymethyl)glutathione dehydrogenase [NAD(P)+] activity"/>
    <property type="evidence" value="ECO:0007669"/>
    <property type="project" value="TreeGrafter"/>
</dbReference>
<dbReference type="GO" id="GO:0046294">
    <property type="term" value="P:formaldehyde catabolic process"/>
    <property type="evidence" value="ECO:0007669"/>
    <property type="project" value="TreeGrafter"/>
</dbReference>
<dbReference type="PANTHER" id="PTHR43880:SF12">
    <property type="entry name" value="ALCOHOL DEHYDROGENASE CLASS-3"/>
    <property type="match status" value="1"/>
</dbReference>
<dbReference type="EMBL" id="NOZR01000023">
    <property type="protein sequence ID" value="OYN76175.1"/>
    <property type="molecule type" value="Genomic_DNA"/>
</dbReference>
<proteinExistence type="inferred from homology"/>
<protein>
    <recommendedName>
        <fullName evidence="7">Enoyl reductase (ER) domain-containing protein</fullName>
    </recommendedName>
</protein>
<keyword evidence="4" id="KW-0560">Oxidoreductase</keyword>
<evidence type="ECO:0000313" key="8">
    <source>
        <dbReference type="EMBL" id="OYN76175.1"/>
    </source>
</evidence>
<dbReference type="Proteomes" id="UP000216063">
    <property type="component" value="Unassembled WGS sequence"/>
</dbReference>
<evidence type="ECO:0000313" key="9">
    <source>
        <dbReference type="Proteomes" id="UP000216063"/>
    </source>
</evidence>
<dbReference type="InterPro" id="IPR020843">
    <property type="entry name" value="ER"/>
</dbReference>
<dbReference type="RefSeq" id="WP_094483390.1">
    <property type="nucleotide sequence ID" value="NZ_NOZR01000023.1"/>
</dbReference>
<evidence type="ECO:0000256" key="1">
    <source>
        <dbReference type="ARBA" id="ARBA00008072"/>
    </source>
</evidence>
<gene>
    <name evidence="8" type="ORF">CG716_22770</name>
</gene>
<evidence type="ECO:0000256" key="4">
    <source>
        <dbReference type="ARBA" id="ARBA00023002"/>
    </source>
</evidence>
<evidence type="ECO:0000256" key="3">
    <source>
        <dbReference type="ARBA" id="ARBA00022833"/>
    </source>
</evidence>
<dbReference type="OrthoDB" id="334894at2"/>
<accession>A0A255DG19</accession>
<dbReference type="PANTHER" id="PTHR43880">
    <property type="entry name" value="ALCOHOL DEHYDROGENASE"/>
    <property type="match status" value="1"/>
</dbReference>
<dbReference type="GO" id="GO:0005829">
    <property type="term" value="C:cytosol"/>
    <property type="evidence" value="ECO:0007669"/>
    <property type="project" value="TreeGrafter"/>
</dbReference>
<feature type="domain" description="Enoyl reductase (ER)" evidence="7">
    <location>
        <begin position="49"/>
        <end position="399"/>
    </location>
</feature>
<dbReference type="InterPro" id="IPR013154">
    <property type="entry name" value="ADH-like_N"/>
</dbReference>
<dbReference type="InterPro" id="IPR002328">
    <property type="entry name" value="ADH_Zn_CS"/>
</dbReference>
<dbReference type="InterPro" id="IPR036291">
    <property type="entry name" value="NAD(P)-bd_dom_sf"/>
</dbReference>
<evidence type="ECO:0000256" key="2">
    <source>
        <dbReference type="ARBA" id="ARBA00022723"/>
    </source>
</evidence>
<evidence type="ECO:0000256" key="5">
    <source>
        <dbReference type="ARBA" id="ARBA00023027"/>
    </source>
</evidence>
<dbReference type="SUPFAM" id="SSF51735">
    <property type="entry name" value="NAD(P)-binding Rossmann-fold domains"/>
    <property type="match status" value="1"/>
</dbReference>
<dbReference type="InterPro" id="IPR011032">
    <property type="entry name" value="GroES-like_sf"/>
</dbReference>
<dbReference type="AlphaFoldDB" id="A0A255DG19"/>
<dbReference type="GO" id="GO:0008270">
    <property type="term" value="F:zinc ion binding"/>
    <property type="evidence" value="ECO:0007669"/>
    <property type="project" value="InterPro"/>
</dbReference>
<evidence type="ECO:0000259" key="7">
    <source>
        <dbReference type="SMART" id="SM00829"/>
    </source>
</evidence>
<dbReference type="Gene3D" id="3.90.180.10">
    <property type="entry name" value="Medium-chain alcohol dehydrogenases, catalytic domain"/>
    <property type="match status" value="1"/>
</dbReference>
<dbReference type="PROSITE" id="PS00059">
    <property type="entry name" value="ADH_ZINC"/>
    <property type="match status" value="1"/>
</dbReference>
<organism evidence="8 9">
    <name type="scientific">Mycolicibacterium sphagni</name>
    <dbReference type="NCBI Taxonomy" id="1786"/>
    <lineage>
        <taxon>Bacteria</taxon>
        <taxon>Bacillati</taxon>
        <taxon>Actinomycetota</taxon>
        <taxon>Actinomycetes</taxon>
        <taxon>Mycobacteriales</taxon>
        <taxon>Mycobacteriaceae</taxon>
        <taxon>Mycolicibacterium</taxon>
    </lineage>
</organism>
<dbReference type="SMART" id="SM00829">
    <property type="entry name" value="PKS_ER"/>
    <property type="match status" value="1"/>
</dbReference>
<name>A0A255DG19_9MYCO</name>
<dbReference type="Gene3D" id="3.40.50.720">
    <property type="entry name" value="NAD(P)-binding Rossmann-like Domain"/>
    <property type="match status" value="1"/>
</dbReference>
<keyword evidence="9" id="KW-1185">Reference proteome</keyword>
<keyword evidence="2 6" id="KW-0479">Metal-binding</keyword>
<dbReference type="InterPro" id="IPR013149">
    <property type="entry name" value="ADH-like_C"/>
</dbReference>
<evidence type="ECO:0000256" key="6">
    <source>
        <dbReference type="RuleBase" id="RU361277"/>
    </source>
</evidence>
<dbReference type="Pfam" id="PF00107">
    <property type="entry name" value="ADH_zinc_N"/>
    <property type="match status" value="1"/>
</dbReference>
<keyword evidence="5" id="KW-0520">NAD</keyword>
<comment type="similarity">
    <text evidence="1 6">Belongs to the zinc-containing alcohol dehydrogenase family.</text>
</comment>
<dbReference type="SUPFAM" id="SSF50129">
    <property type="entry name" value="GroES-like"/>
    <property type="match status" value="1"/>
</dbReference>
<sequence>MRREYDVGHLHLDPDFGLHHPCTYDIPITRELKKGQIMPMKAAVVREHGTVKIEEVQIPEPGRGEVRVRMVATGLCQTDVMVCEGGFPATLPVVLGHEGAGVVDSVGPGVTGLAIGDKVLMTIVMCCGYCFQCERGDGELCETLAPMAMTSAMLDGTVRLHDSAGVELHHSFCQSSLAEFAVVPQEVVTKVRDDAPLDLLCVLACGATTGIGAVLRRAKIEAGAHVLVVGAGGVGLAAVAAARLAGASTILVSDPEVHRRDVAINMGATHTIDPLENDLVAKAFELTGRGMDYAFDAAGAASTFDQSLAAIRAGGEVVLLAIHALTDAVSVPVLAMLLQKRVTGSSQGSIKPHTDLPILVDLVMSGKLALEPLIARRVGLDELPGAMSDMQKHPGRTVVVFPPADV</sequence>